<name>A0A6A5ZNK2_9PLEO</name>
<proteinExistence type="predicted"/>
<evidence type="ECO:0000313" key="1">
    <source>
        <dbReference type="EMBL" id="KAF2119811.1"/>
    </source>
</evidence>
<keyword evidence="2" id="KW-1185">Reference proteome</keyword>
<dbReference type="AlphaFoldDB" id="A0A6A5ZNK2"/>
<reference evidence="1" key="1">
    <citation type="journal article" date="2020" name="Stud. Mycol.">
        <title>101 Dothideomycetes genomes: a test case for predicting lifestyles and emergence of pathogens.</title>
        <authorList>
            <person name="Haridas S."/>
            <person name="Albert R."/>
            <person name="Binder M."/>
            <person name="Bloem J."/>
            <person name="Labutti K."/>
            <person name="Salamov A."/>
            <person name="Andreopoulos B."/>
            <person name="Baker S."/>
            <person name="Barry K."/>
            <person name="Bills G."/>
            <person name="Bluhm B."/>
            <person name="Cannon C."/>
            <person name="Castanera R."/>
            <person name="Culley D."/>
            <person name="Daum C."/>
            <person name="Ezra D."/>
            <person name="Gonzalez J."/>
            <person name="Henrissat B."/>
            <person name="Kuo A."/>
            <person name="Liang C."/>
            <person name="Lipzen A."/>
            <person name="Lutzoni F."/>
            <person name="Magnuson J."/>
            <person name="Mondo S."/>
            <person name="Nolan M."/>
            <person name="Ohm R."/>
            <person name="Pangilinan J."/>
            <person name="Park H.-J."/>
            <person name="Ramirez L."/>
            <person name="Alfaro M."/>
            <person name="Sun H."/>
            <person name="Tritt A."/>
            <person name="Yoshinaga Y."/>
            <person name="Zwiers L.-H."/>
            <person name="Turgeon B."/>
            <person name="Goodwin S."/>
            <person name="Spatafora J."/>
            <person name="Crous P."/>
            <person name="Grigoriev I."/>
        </authorList>
    </citation>
    <scope>NUCLEOTIDE SEQUENCE</scope>
    <source>
        <strain evidence="1">CBS 627.86</strain>
    </source>
</reference>
<evidence type="ECO:0000313" key="2">
    <source>
        <dbReference type="Proteomes" id="UP000799770"/>
    </source>
</evidence>
<gene>
    <name evidence="1" type="ORF">BDV96DRAFT_595434</name>
</gene>
<sequence length="164" mass="18314">MAVTLIRNFQSALQMESERFTDFYAYLINSVHGIRDGRRQTVPVQQEASVSTLNAAGVHQHHQRMEYPVDIQQAHFNDAAAPIEFHGENALNSVVKHRTELFLANCLSSSSSVSCPVEGTVRIRSFEKLVAKPISVVNCSCARASMDPVAVKYPVFMMALTWCR</sequence>
<accession>A0A6A5ZNK2</accession>
<dbReference type="EMBL" id="ML977314">
    <property type="protein sequence ID" value="KAF2119811.1"/>
    <property type="molecule type" value="Genomic_DNA"/>
</dbReference>
<dbReference type="Proteomes" id="UP000799770">
    <property type="component" value="Unassembled WGS sequence"/>
</dbReference>
<organism evidence="1 2">
    <name type="scientific">Lophiotrema nucula</name>
    <dbReference type="NCBI Taxonomy" id="690887"/>
    <lineage>
        <taxon>Eukaryota</taxon>
        <taxon>Fungi</taxon>
        <taxon>Dikarya</taxon>
        <taxon>Ascomycota</taxon>
        <taxon>Pezizomycotina</taxon>
        <taxon>Dothideomycetes</taxon>
        <taxon>Pleosporomycetidae</taxon>
        <taxon>Pleosporales</taxon>
        <taxon>Lophiotremataceae</taxon>
        <taxon>Lophiotrema</taxon>
    </lineage>
</organism>
<protein>
    <submittedName>
        <fullName evidence="1">Uncharacterized protein</fullName>
    </submittedName>
</protein>